<feature type="compositionally biased region" description="Pro residues" evidence="1">
    <location>
        <begin position="12"/>
        <end position="22"/>
    </location>
</feature>
<gene>
    <name evidence="2" type="ORF">E0L32_011725</name>
</gene>
<sequence>MDLHTSHDAGPAAPPPPPPPPALQSFDRFFDLPQELQEHVLGFLVPQNARILIGPPLSASLPPGRGVGDGDGGGRDSNDDEDGSISWQTATTTARGRRARQGCCCRPRRIRDVPPPAALRLAHPLLGALAGRMYWAHNEFHLNFLPAAETAKPDTYYTNGDDEQRAASSSSSSEMAAAAAAAAPHAFLSSSSPPQGSAGAEPSLAARRLVVYVRRLDERLWAGRVCAALERLVLRGGLRALEVRVLAGGAGGEPLARLARVLADPDLDLEDKGRGGDGNGGAALRVWRRGHKAFWCRFHARRDGGGCGTQKCGSSSAAAAAAGVGGGVVVVGDDDDDEDDDDEWLSIDVPALVREYGGDAREGKIVRVGGRFTGY</sequence>
<proteinExistence type="predicted"/>
<feature type="region of interest" description="Disordered" evidence="1">
    <location>
        <begin position="55"/>
        <end position="99"/>
    </location>
</feature>
<organism evidence="2 3">
    <name type="scientific">Thyridium curvatum</name>
    <dbReference type="NCBI Taxonomy" id="1093900"/>
    <lineage>
        <taxon>Eukaryota</taxon>
        <taxon>Fungi</taxon>
        <taxon>Dikarya</taxon>
        <taxon>Ascomycota</taxon>
        <taxon>Pezizomycotina</taxon>
        <taxon>Sordariomycetes</taxon>
        <taxon>Sordariomycetidae</taxon>
        <taxon>Thyridiales</taxon>
        <taxon>Thyridiaceae</taxon>
        <taxon>Thyridium</taxon>
    </lineage>
</organism>
<dbReference type="OrthoDB" id="5229512at2759"/>
<dbReference type="EMBL" id="SKBQ01000115">
    <property type="protein sequence ID" value="TPX18392.1"/>
    <property type="molecule type" value="Genomic_DNA"/>
</dbReference>
<reference evidence="2 3" key="1">
    <citation type="submission" date="2019-06" db="EMBL/GenBank/DDBJ databases">
        <title>Draft genome sequence of the filamentous fungus Phialemoniopsis curvata isolated from diesel fuel.</title>
        <authorList>
            <person name="Varaljay V.A."/>
            <person name="Lyon W.J."/>
            <person name="Crouch A.L."/>
            <person name="Drake C.E."/>
            <person name="Hollomon J.M."/>
            <person name="Nadeau L.J."/>
            <person name="Nunn H.S."/>
            <person name="Stevenson B.S."/>
            <person name="Bojanowski C.L."/>
            <person name="Crookes-Goodson W.J."/>
        </authorList>
    </citation>
    <scope>NUCLEOTIDE SEQUENCE [LARGE SCALE GENOMIC DNA]</scope>
    <source>
        <strain evidence="2 3">D216</strain>
    </source>
</reference>
<dbReference type="GeneID" id="41979172"/>
<protein>
    <submittedName>
        <fullName evidence="2">Uncharacterized protein</fullName>
    </submittedName>
</protein>
<name>A0A507B7T4_9PEZI</name>
<dbReference type="AlphaFoldDB" id="A0A507B7T4"/>
<evidence type="ECO:0000313" key="2">
    <source>
        <dbReference type="EMBL" id="TPX18392.1"/>
    </source>
</evidence>
<dbReference type="RefSeq" id="XP_031000103.1">
    <property type="nucleotide sequence ID" value="XM_031134486.1"/>
</dbReference>
<keyword evidence="3" id="KW-1185">Reference proteome</keyword>
<dbReference type="Proteomes" id="UP000319257">
    <property type="component" value="Unassembled WGS sequence"/>
</dbReference>
<accession>A0A507B7T4</accession>
<dbReference type="InParanoid" id="A0A507B7T4"/>
<feature type="region of interest" description="Disordered" evidence="1">
    <location>
        <begin position="1"/>
        <end position="26"/>
    </location>
</feature>
<comment type="caution">
    <text evidence="2">The sequence shown here is derived from an EMBL/GenBank/DDBJ whole genome shotgun (WGS) entry which is preliminary data.</text>
</comment>
<evidence type="ECO:0000313" key="3">
    <source>
        <dbReference type="Proteomes" id="UP000319257"/>
    </source>
</evidence>
<evidence type="ECO:0000256" key="1">
    <source>
        <dbReference type="SAM" id="MobiDB-lite"/>
    </source>
</evidence>